<dbReference type="EMBL" id="CM042054">
    <property type="protein sequence ID" value="KAI3706763.1"/>
    <property type="molecule type" value="Genomic_DNA"/>
</dbReference>
<reference evidence="2" key="1">
    <citation type="journal article" date="2022" name="Mol. Ecol. Resour.">
        <title>The genomes of chicory, endive, great burdock and yacon provide insights into Asteraceae palaeo-polyploidization history and plant inulin production.</title>
        <authorList>
            <person name="Fan W."/>
            <person name="Wang S."/>
            <person name="Wang H."/>
            <person name="Wang A."/>
            <person name="Jiang F."/>
            <person name="Liu H."/>
            <person name="Zhao H."/>
            <person name="Xu D."/>
            <person name="Zhang Y."/>
        </authorList>
    </citation>
    <scope>NUCLEOTIDE SEQUENCE [LARGE SCALE GENOMIC DNA]</scope>
    <source>
        <strain evidence="2">cv. Niubang</strain>
    </source>
</reference>
<dbReference type="Proteomes" id="UP001055879">
    <property type="component" value="Linkage Group LG08"/>
</dbReference>
<name>A0ACB9AAE1_ARCLA</name>
<organism evidence="1 2">
    <name type="scientific">Arctium lappa</name>
    <name type="common">Greater burdock</name>
    <name type="synonym">Lappa major</name>
    <dbReference type="NCBI Taxonomy" id="4217"/>
    <lineage>
        <taxon>Eukaryota</taxon>
        <taxon>Viridiplantae</taxon>
        <taxon>Streptophyta</taxon>
        <taxon>Embryophyta</taxon>
        <taxon>Tracheophyta</taxon>
        <taxon>Spermatophyta</taxon>
        <taxon>Magnoliopsida</taxon>
        <taxon>eudicotyledons</taxon>
        <taxon>Gunneridae</taxon>
        <taxon>Pentapetalae</taxon>
        <taxon>asterids</taxon>
        <taxon>campanulids</taxon>
        <taxon>Asterales</taxon>
        <taxon>Asteraceae</taxon>
        <taxon>Carduoideae</taxon>
        <taxon>Cardueae</taxon>
        <taxon>Arctiinae</taxon>
        <taxon>Arctium</taxon>
    </lineage>
</organism>
<accession>A0ACB9AAE1</accession>
<keyword evidence="2" id="KW-1185">Reference proteome</keyword>
<proteinExistence type="predicted"/>
<evidence type="ECO:0000313" key="1">
    <source>
        <dbReference type="EMBL" id="KAI3706763.1"/>
    </source>
</evidence>
<reference evidence="1 2" key="2">
    <citation type="journal article" date="2022" name="Mol. Ecol. Resour.">
        <title>The genomes of chicory, endive, great burdock and yacon provide insights into Asteraceae paleo-polyploidization history and plant inulin production.</title>
        <authorList>
            <person name="Fan W."/>
            <person name="Wang S."/>
            <person name="Wang H."/>
            <person name="Wang A."/>
            <person name="Jiang F."/>
            <person name="Liu H."/>
            <person name="Zhao H."/>
            <person name="Xu D."/>
            <person name="Zhang Y."/>
        </authorList>
    </citation>
    <scope>NUCLEOTIDE SEQUENCE [LARGE SCALE GENOMIC DNA]</scope>
    <source>
        <strain evidence="2">cv. Niubang</strain>
    </source>
</reference>
<evidence type="ECO:0000313" key="2">
    <source>
        <dbReference type="Proteomes" id="UP001055879"/>
    </source>
</evidence>
<sequence>MQTPKTSTKSSSGSEGVRRISPRSVSSDTTQRSSGRAVRQLKTTGLQPNISAIRTPKITSPKIISSRGTVPELPKNRLGRVAELESQVTQLEDALRTVKDQLIVSESWKKQAKLDAEECRRELLDMSLKLEESQKLLAQSFPDEHNHEAQKFKLEGQQKPNLADSAALAAALIEIDQLKSKLDTISESEAKQTKQSESAHVEIHILKENMAKTLLLMEDMKSQLEDCKSSESQAQALASETLLQLETAKKTMESLKVTSGEYNAILLELDQSRARVRSLEGIIKKMKTKDQESESEEIIALKSELGKLKSAEIRFHEEQSRQTLDIIAELKRSKADIDDLKANLMDKETELQCILEENEDLKAKMANLILGKQENDLENDSKQDFNRLKLQLTRLETELRGKLDENEKLKLEITDTKGVMEASKQDFDSLKSKVTSLEKELRKKSNENEKLKLETKNINSVMEVSKQDFNSLKLKLQNLETELCQKSEENEKLKLEIKKTKSNDDNVAEVTQQLEAVKMTNCEKEAELSRLKVQMGQWRKAAEAATAMLCDENSDNNRRMLVERSCSMGHYNISSPCSLEIDDDDDEDDDEFLKRKNGNMLKRIGVLWKKPQNK</sequence>
<protein>
    <submittedName>
        <fullName evidence="1">Uncharacterized protein</fullName>
    </submittedName>
</protein>
<comment type="caution">
    <text evidence="1">The sequence shown here is derived from an EMBL/GenBank/DDBJ whole genome shotgun (WGS) entry which is preliminary data.</text>
</comment>
<gene>
    <name evidence="1" type="ORF">L6452_24716</name>
</gene>